<proteinExistence type="inferred from homology"/>
<evidence type="ECO:0000256" key="8">
    <source>
        <dbReference type="SAM" id="MobiDB-lite"/>
    </source>
</evidence>
<feature type="domain" description="ABC transmembrane type-1" evidence="9">
    <location>
        <begin position="89"/>
        <end position="269"/>
    </location>
</feature>
<feature type="transmembrane region" description="Helical" evidence="7">
    <location>
        <begin position="130"/>
        <end position="149"/>
    </location>
</feature>
<feature type="region of interest" description="Disordered" evidence="8">
    <location>
        <begin position="1"/>
        <end position="24"/>
    </location>
</feature>
<feature type="compositionally biased region" description="Pro residues" evidence="8">
    <location>
        <begin position="13"/>
        <end position="23"/>
    </location>
</feature>
<evidence type="ECO:0000256" key="3">
    <source>
        <dbReference type="ARBA" id="ARBA00022475"/>
    </source>
</evidence>
<reference evidence="11" key="1">
    <citation type="journal article" date="2019" name="Int. J. Syst. Evol. Microbiol.">
        <title>The Global Catalogue of Microorganisms (GCM) 10K type strain sequencing project: providing services to taxonomists for standard genome sequencing and annotation.</title>
        <authorList>
            <consortium name="The Broad Institute Genomics Platform"/>
            <consortium name="The Broad Institute Genome Sequencing Center for Infectious Disease"/>
            <person name="Wu L."/>
            <person name="Ma J."/>
        </authorList>
    </citation>
    <scope>NUCLEOTIDE SEQUENCE [LARGE SCALE GENOMIC DNA]</scope>
    <source>
        <strain evidence="11">KCTC 42742</strain>
    </source>
</reference>
<name>A0ABV7RMC3_9NEIS</name>
<feature type="transmembrane region" description="Helical" evidence="7">
    <location>
        <begin position="155"/>
        <end position="177"/>
    </location>
</feature>
<dbReference type="Gene3D" id="1.10.3720.10">
    <property type="entry name" value="MetI-like"/>
    <property type="match status" value="1"/>
</dbReference>
<comment type="similarity">
    <text evidence="7">Belongs to the binding-protein-dependent transport system permease family.</text>
</comment>
<evidence type="ECO:0000256" key="1">
    <source>
        <dbReference type="ARBA" id="ARBA00004651"/>
    </source>
</evidence>
<dbReference type="CDD" id="cd06261">
    <property type="entry name" value="TM_PBP2"/>
    <property type="match status" value="1"/>
</dbReference>
<evidence type="ECO:0000256" key="5">
    <source>
        <dbReference type="ARBA" id="ARBA00022989"/>
    </source>
</evidence>
<accession>A0ABV7RMC3</accession>
<evidence type="ECO:0000256" key="6">
    <source>
        <dbReference type="ARBA" id="ARBA00023136"/>
    </source>
</evidence>
<keyword evidence="2 7" id="KW-0813">Transport</keyword>
<evidence type="ECO:0000313" key="10">
    <source>
        <dbReference type="EMBL" id="MFC3533626.1"/>
    </source>
</evidence>
<dbReference type="PANTHER" id="PTHR30151">
    <property type="entry name" value="ALKANE SULFONATE ABC TRANSPORTER-RELATED, MEMBRANE SUBUNIT"/>
    <property type="match status" value="1"/>
</dbReference>
<comment type="subcellular location">
    <subcellularLocation>
        <location evidence="1 7">Cell membrane</location>
        <topology evidence="1 7">Multi-pass membrane protein</topology>
    </subcellularLocation>
</comment>
<comment type="caution">
    <text evidence="10">The sequence shown here is derived from an EMBL/GenBank/DDBJ whole genome shotgun (WGS) entry which is preliminary data.</text>
</comment>
<evidence type="ECO:0000313" key="11">
    <source>
        <dbReference type="Proteomes" id="UP001595741"/>
    </source>
</evidence>
<keyword evidence="3" id="KW-1003">Cell membrane</keyword>
<dbReference type="InterPro" id="IPR035906">
    <property type="entry name" value="MetI-like_sf"/>
</dbReference>
<dbReference type="Pfam" id="PF00528">
    <property type="entry name" value="BPD_transp_1"/>
    <property type="match status" value="1"/>
</dbReference>
<evidence type="ECO:0000256" key="4">
    <source>
        <dbReference type="ARBA" id="ARBA00022692"/>
    </source>
</evidence>
<gene>
    <name evidence="10" type="primary">tauC</name>
    <name evidence="10" type="ORF">ACFOLG_15710</name>
</gene>
<dbReference type="InterPro" id="IPR000515">
    <property type="entry name" value="MetI-like"/>
</dbReference>
<keyword evidence="4 7" id="KW-0812">Transmembrane</keyword>
<dbReference type="RefSeq" id="WP_386093517.1">
    <property type="nucleotide sequence ID" value="NZ_JBHRXN010000036.1"/>
</dbReference>
<dbReference type="Proteomes" id="UP001595741">
    <property type="component" value="Unassembled WGS sequence"/>
</dbReference>
<dbReference type="EMBL" id="JBHRXN010000036">
    <property type="protein sequence ID" value="MFC3533626.1"/>
    <property type="molecule type" value="Genomic_DNA"/>
</dbReference>
<feature type="transmembrane region" description="Helical" evidence="7">
    <location>
        <begin position="198"/>
        <end position="223"/>
    </location>
</feature>
<organism evidence="10 11">
    <name type="scientific">Vogesella facilis</name>
    <dbReference type="NCBI Taxonomy" id="1655232"/>
    <lineage>
        <taxon>Bacteria</taxon>
        <taxon>Pseudomonadati</taxon>
        <taxon>Pseudomonadota</taxon>
        <taxon>Betaproteobacteria</taxon>
        <taxon>Neisseriales</taxon>
        <taxon>Chromobacteriaceae</taxon>
        <taxon>Vogesella</taxon>
    </lineage>
</organism>
<evidence type="ECO:0000256" key="7">
    <source>
        <dbReference type="RuleBase" id="RU363032"/>
    </source>
</evidence>
<dbReference type="PROSITE" id="PS50928">
    <property type="entry name" value="ABC_TM1"/>
    <property type="match status" value="1"/>
</dbReference>
<sequence>MSQPSEHTLPAAATPPAPAALPRPPRRRRTLAAWHWSALSLASLLLAWWALAASELLPALFLPSPVAVLGKLPALLSHGYMDATLQQHLLASLQRMLLALLAAVGIGVPLGILIGVFPRLRHWLDPIIEFYRPLPPLAYLPLIVIWFGIGEFSKVLLIFLAILAPVLIASSHGVASVHQLRRQAALSLGASRSQLLRYVILPGALPDILTGIRIGLGAGWSTLVAAELIAATRGLGFMVQSAAQFLATDIVLLGIIVIAVVAFALELGLRRLQRALTPWHGQAL</sequence>
<protein>
    <submittedName>
        <fullName evidence="10">Taurine ABC transporter permease TauC</fullName>
    </submittedName>
</protein>
<evidence type="ECO:0000256" key="2">
    <source>
        <dbReference type="ARBA" id="ARBA00022448"/>
    </source>
</evidence>
<dbReference type="SUPFAM" id="SSF161098">
    <property type="entry name" value="MetI-like"/>
    <property type="match status" value="1"/>
</dbReference>
<dbReference type="NCBIfam" id="NF007545">
    <property type="entry name" value="PRK10160.1"/>
    <property type="match status" value="1"/>
</dbReference>
<feature type="transmembrane region" description="Helical" evidence="7">
    <location>
        <begin position="96"/>
        <end position="118"/>
    </location>
</feature>
<dbReference type="PANTHER" id="PTHR30151:SF25">
    <property type="entry name" value="TAURINE TRANSPORT SYSTEM PERMEASE PROTEIN TAUC"/>
    <property type="match status" value="1"/>
</dbReference>
<feature type="transmembrane region" description="Helical" evidence="7">
    <location>
        <begin position="31"/>
        <end position="51"/>
    </location>
</feature>
<evidence type="ECO:0000259" key="9">
    <source>
        <dbReference type="PROSITE" id="PS50928"/>
    </source>
</evidence>
<keyword evidence="11" id="KW-1185">Reference proteome</keyword>
<keyword evidence="6 7" id="KW-0472">Membrane</keyword>
<keyword evidence="5 7" id="KW-1133">Transmembrane helix</keyword>
<feature type="transmembrane region" description="Helical" evidence="7">
    <location>
        <begin position="243"/>
        <end position="265"/>
    </location>
</feature>